<evidence type="ECO:0000313" key="10">
    <source>
        <dbReference type="Proteomes" id="UP001064632"/>
    </source>
</evidence>
<feature type="transmembrane region" description="Helical" evidence="7">
    <location>
        <begin position="360"/>
        <end position="378"/>
    </location>
</feature>
<feature type="transmembrane region" description="Helical" evidence="7">
    <location>
        <begin position="69"/>
        <end position="90"/>
    </location>
</feature>
<evidence type="ECO:0000259" key="8">
    <source>
        <dbReference type="Pfam" id="PF04116"/>
    </source>
</evidence>
<evidence type="ECO:0000256" key="3">
    <source>
        <dbReference type="ARBA" id="ARBA00022989"/>
    </source>
</evidence>
<feature type="transmembrane region" description="Helical" evidence="7">
    <location>
        <begin position="332"/>
        <end position="348"/>
    </location>
</feature>
<gene>
    <name evidence="9" type="ORF">N4264_25405</name>
</gene>
<dbReference type="InterPro" id="IPR006694">
    <property type="entry name" value="Fatty_acid_hydroxylase"/>
</dbReference>
<dbReference type="RefSeq" id="WP_261694989.1">
    <property type="nucleotide sequence ID" value="NZ_CP104694.1"/>
</dbReference>
<organism evidence="9 10">
    <name type="scientific">Tahibacter amnicola</name>
    <dbReference type="NCBI Taxonomy" id="2976241"/>
    <lineage>
        <taxon>Bacteria</taxon>
        <taxon>Pseudomonadati</taxon>
        <taxon>Pseudomonadota</taxon>
        <taxon>Gammaproteobacteria</taxon>
        <taxon>Lysobacterales</taxon>
        <taxon>Rhodanobacteraceae</taxon>
        <taxon>Tahibacter</taxon>
    </lineage>
</organism>
<name>A0ABY6BJP8_9GAMM</name>
<reference evidence="9" key="1">
    <citation type="submission" date="2022-09" db="EMBL/GenBank/DDBJ databases">
        <title>Tahibacter sp. nov., isolated from a fresh water.</title>
        <authorList>
            <person name="Baek J.H."/>
            <person name="Lee J.K."/>
            <person name="Kim J.M."/>
            <person name="Jeon C.O."/>
        </authorList>
    </citation>
    <scope>NUCLEOTIDE SEQUENCE</scope>
    <source>
        <strain evidence="9">W38</strain>
    </source>
</reference>
<sequence length="415" mass="46789">MNPIVYAIPVFFLLMGIEALVARARGRRVYRIGDAVSSIGLGAVSQVTGVFSKVMMVGIYVWVYEQGHWLDLSASSVWVWLIGLLIYDFLYYWHHRLGHEVAVLWAAHVVHHQSEEFNLSTALRQTSSGFLLGWVFYLPMALLGFPPLVFVAVGLIDLLYQYWIHTEQVGRLGWFDRVFASPSNHRVHHGVNDVYLDKNYGGILIVWDRLFGTFIEEDDKEPVIYGTRAPLRRFDPIWANLEVYAALAFDAWHARRWRDKFLVWIKPPGWRPDDVAARFPKPGFDPHARAKYDPPTSPALRRYAFVQFALLMVAGMDFLARADGMSLGGSGLYAAWLVVSLVALTGLLENRRPWWLIETGRLVFAAVLAGWSSAWFGLPLSRVSLALIVMTLGLSLAGALVVALRPRAASTQSFA</sequence>
<feature type="transmembrane region" description="Helical" evidence="7">
    <location>
        <begin position="36"/>
        <end position="63"/>
    </location>
</feature>
<protein>
    <submittedName>
        <fullName evidence="9">Sterol desaturase family protein</fullName>
    </submittedName>
</protein>
<feature type="transmembrane region" description="Helical" evidence="7">
    <location>
        <begin position="6"/>
        <end position="24"/>
    </location>
</feature>
<accession>A0ABY6BJP8</accession>
<keyword evidence="3 7" id="KW-1133">Transmembrane helix</keyword>
<keyword evidence="6 7" id="KW-0472">Membrane</keyword>
<dbReference type="SUPFAM" id="SSF82866">
    <property type="entry name" value="Multidrug efflux transporter AcrB transmembrane domain"/>
    <property type="match status" value="1"/>
</dbReference>
<dbReference type="PANTHER" id="PTHR21624">
    <property type="entry name" value="STEROL DESATURASE-RELATED PROTEIN"/>
    <property type="match status" value="1"/>
</dbReference>
<evidence type="ECO:0000256" key="7">
    <source>
        <dbReference type="SAM" id="Phobius"/>
    </source>
</evidence>
<keyword evidence="5" id="KW-0443">Lipid metabolism</keyword>
<dbReference type="InterPro" id="IPR051689">
    <property type="entry name" value="Sterol_desaturase/TMEM195"/>
</dbReference>
<dbReference type="PANTHER" id="PTHR21624:SF1">
    <property type="entry name" value="ALKYLGLYCEROL MONOOXYGENASE"/>
    <property type="match status" value="1"/>
</dbReference>
<evidence type="ECO:0000313" key="9">
    <source>
        <dbReference type="EMBL" id="UXI68022.1"/>
    </source>
</evidence>
<dbReference type="EMBL" id="CP104694">
    <property type="protein sequence ID" value="UXI68022.1"/>
    <property type="molecule type" value="Genomic_DNA"/>
</dbReference>
<evidence type="ECO:0000256" key="4">
    <source>
        <dbReference type="ARBA" id="ARBA00023002"/>
    </source>
</evidence>
<comment type="subcellular location">
    <subcellularLocation>
        <location evidence="1">Endomembrane system</location>
        <topology evidence="1">Multi-pass membrane protein</topology>
    </subcellularLocation>
</comment>
<feature type="domain" description="Fatty acid hydroxylase" evidence="8">
    <location>
        <begin position="80"/>
        <end position="213"/>
    </location>
</feature>
<dbReference type="Proteomes" id="UP001064632">
    <property type="component" value="Chromosome"/>
</dbReference>
<proteinExistence type="predicted"/>
<evidence type="ECO:0000256" key="5">
    <source>
        <dbReference type="ARBA" id="ARBA00023098"/>
    </source>
</evidence>
<keyword evidence="2 7" id="KW-0812">Transmembrane</keyword>
<evidence type="ECO:0000256" key="1">
    <source>
        <dbReference type="ARBA" id="ARBA00004127"/>
    </source>
</evidence>
<dbReference type="Pfam" id="PF04116">
    <property type="entry name" value="FA_hydroxylase"/>
    <property type="match status" value="1"/>
</dbReference>
<feature type="transmembrane region" description="Helical" evidence="7">
    <location>
        <begin position="384"/>
        <end position="404"/>
    </location>
</feature>
<keyword evidence="4" id="KW-0560">Oxidoreductase</keyword>
<feature type="transmembrane region" description="Helical" evidence="7">
    <location>
        <begin position="134"/>
        <end position="160"/>
    </location>
</feature>
<keyword evidence="10" id="KW-1185">Reference proteome</keyword>
<evidence type="ECO:0000256" key="2">
    <source>
        <dbReference type="ARBA" id="ARBA00022692"/>
    </source>
</evidence>
<evidence type="ECO:0000256" key="6">
    <source>
        <dbReference type="ARBA" id="ARBA00023136"/>
    </source>
</evidence>